<evidence type="ECO:0000313" key="3">
    <source>
        <dbReference type="Proteomes" id="UP000243217"/>
    </source>
</evidence>
<dbReference type="OrthoDB" id="79369at2759"/>
<organism evidence="2 3">
    <name type="scientific">Thraustotheca clavata</name>
    <dbReference type="NCBI Taxonomy" id="74557"/>
    <lineage>
        <taxon>Eukaryota</taxon>
        <taxon>Sar</taxon>
        <taxon>Stramenopiles</taxon>
        <taxon>Oomycota</taxon>
        <taxon>Saprolegniomycetes</taxon>
        <taxon>Saprolegniales</taxon>
        <taxon>Achlyaceae</taxon>
        <taxon>Thraustotheca</taxon>
    </lineage>
</organism>
<feature type="region of interest" description="Disordered" evidence="1">
    <location>
        <begin position="708"/>
        <end position="734"/>
    </location>
</feature>
<evidence type="ECO:0000256" key="1">
    <source>
        <dbReference type="SAM" id="MobiDB-lite"/>
    </source>
</evidence>
<comment type="caution">
    <text evidence="2">The sequence shown here is derived from an EMBL/GenBank/DDBJ whole genome shotgun (WGS) entry which is preliminary data.</text>
</comment>
<feature type="compositionally biased region" description="Polar residues" evidence="1">
    <location>
        <begin position="719"/>
        <end position="732"/>
    </location>
</feature>
<dbReference type="PANTHER" id="PTHR37066">
    <property type="entry name" value="HELICASE-ASSOCIATED"/>
    <property type="match status" value="1"/>
</dbReference>
<dbReference type="Proteomes" id="UP000243217">
    <property type="component" value="Unassembled WGS sequence"/>
</dbReference>
<dbReference type="EMBL" id="JNBS01001913">
    <property type="protein sequence ID" value="OQR97423.1"/>
    <property type="molecule type" value="Genomic_DNA"/>
</dbReference>
<keyword evidence="3" id="KW-1185">Reference proteome</keyword>
<dbReference type="AlphaFoldDB" id="A0A1V9ZHF5"/>
<evidence type="ECO:0008006" key="4">
    <source>
        <dbReference type="Google" id="ProtNLM"/>
    </source>
</evidence>
<dbReference type="PANTHER" id="PTHR37066:SF1">
    <property type="entry name" value="LNS2_PITP DOMAIN-CONTAINING PROTEIN"/>
    <property type="match status" value="1"/>
</dbReference>
<protein>
    <recommendedName>
        <fullName evidence="4">Helicase-associated domain-containing protein</fullName>
    </recommendedName>
</protein>
<reference evidence="2 3" key="1">
    <citation type="journal article" date="2014" name="Genome Biol. Evol.">
        <title>The secreted proteins of Achlya hypogyna and Thraustotheca clavata identify the ancestral oomycete secretome and reveal gene acquisitions by horizontal gene transfer.</title>
        <authorList>
            <person name="Misner I."/>
            <person name="Blouin N."/>
            <person name="Leonard G."/>
            <person name="Richards T.A."/>
            <person name="Lane C.E."/>
        </authorList>
    </citation>
    <scope>NUCLEOTIDE SEQUENCE [LARGE SCALE GENOMIC DNA]</scope>
    <source>
        <strain evidence="2 3">ATCC 34112</strain>
    </source>
</reference>
<sequence length="846" mass="97132">MVLGEISHLTVFIPIEVVATDTNDDSLPLPKLLKGLVFYRTLSGDCNVPHDYIVPRKSTHYGMGAEFEQKLEALGFVWVQNPLRVRCALLIEKDGVPIWTTSTRSLVELIETLTVYHSFYGNCITPKTFVVPLQGGFWSAYSRGLLLCEAIHLLELHAYQLSPSQLSQIQSLGILKNIPSWLNTLAMFKMYKQLYGNVDIPFNFIVPATNSWKKAWQGISLGIIAWKIWLYQCLLLPVQQEELKAIYFTFNTITTWTQILAAAKLFMDKYDHDSIPLSFTVPSNDLKWPNEMWGMELGRYYSSFLLFEKCHQMSPTPEKLYGFALGKVVESLHKEVLNDDEIAALNDVGIVWNVEVHEIWSDLLNVLTTWRRQFSNFPINDYTILHENPIWPKHFWKVPLGQYLLQLQALVDFSRPYYRELLIDVGFDFAERRDIKISALNAFKAFYGHLHIPKSFVVPQRKKEEGNLKITPEKQHELDDIGFEWEIIDFELVALGITIYSKLNTQGILMDFIVPRENSWPSQLHGIPLGKWASKQNEYMQAMEPANLSTLQRFLIYQNPTNDSCNLPNSRVFNIATVMLAIEQYHAIYKSIKISLLFVVPPQSSLSQWSPSAESLPLGFLMAWFQLNFKKLLKIVKKCLIKKGFRFVHGGEEIPDELSEVDEEPEETITEIITSGADSKSQKPQMDDQSKELVAKITSQQIILEAESNDKSIADSRENQSTITNGENNSVDTLKRHRNSEKVMDKLNVIDLITDDDPPLKKLRKVDPDLFAVGTMVFQALHGHCSIPSQFFIPEQDKMWPETLWRYPLGEIAESVYTNRVTIPHRVTKQLQSMGFYIPRVPSQDI</sequence>
<proteinExistence type="predicted"/>
<gene>
    <name evidence="2" type="ORF">THRCLA_06965</name>
</gene>
<evidence type="ECO:0000313" key="2">
    <source>
        <dbReference type="EMBL" id="OQR97423.1"/>
    </source>
</evidence>
<dbReference type="STRING" id="74557.A0A1V9ZHF5"/>
<name>A0A1V9ZHF5_9STRA</name>
<feature type="compositionally biased region" description="Basic and acidic residues" evidence="1">
    <location>
        <begin position="708"/>
        <end position="718"/>
    </location>
</feature>
<accession>A0A1V9ZHF5</accession>